<accession>A0A4U5LXY7</accession>
<dbReference type="Proteomes" id="UP000298663">
    <property type="component" value="Unassembled WGS sequence"/>
</dbReference>
<proteinExistence type="predicted"/>
<reference evidence="1 2" key="1">
    <citation type="journal article" date="2015" name="Genome Biol.">
        <title>Comparative genomics of Steinernema reveals deeply conserved gene regulatory networks.</title>
        <authorList>
            <person name="Dillman A.R."/>
            <person name="Macchietto M."/>
            <person name="Porter C.F."/>
            <person name="Rogers A."/>
            <person name="Williams B."/>
            <person name="Antoshechkin I."/>
            <person name="Lee M.M."/>
            <person name="Goodwin Z."/>
            <person name="Lu X."/>
            <person name="Lewis E.E."/>
            <person name="Goodrich-Blair H."/>
            <person name="Stock S.P."/>
            <person name="Adams B.J."/>
            <person name="Sternberg P.W."/>
            <person name="Mortazavi A."/>
        </authorList>
    </citation>
    <scope>NUCLEOTIDE SEQUENCE [LARGE SCALE GENOMIC DNA]</scope>
    <source>
        <strain evidence="1 2">ALL</strain>
    </source>
</reference>
<evidence type="ECO:0000313" key="2">
    <source>
        <dbReference type="Proteomes" id="UP000298663"/>
    </source>
</evidence>
<gene>
    <name evidence="1" type="ORF">L596_028274</name>
</gene>
<protein>
    <submittedName>
        <fullName evidence="1">Uncharacterized protein</fullName>
    </submittedName>
</protein>
<sequence>MIQRCEVIAACYSMAKFIREFKTESKTHIALKTPLKTAYFDYLGDRRADLHRAFCCHKLFNGFMYSKRACEQKATFYRFPVFITGICRTKLVLRFSKIPRNHSKTAKQPENRFLISAADGFASKIYASKST</sequence>
<organism evidence="1 2">
    <name type="scientific">Steinernema carpocapsae</name>
    <name type="common">Entomopathogenic nematode</name>
    <dbReference type="NCBI Taxonomy" id="34508"/>
    <lineage>
        <taxon>Eukaryota</taxon>
        <taxon>Metazoa</taxon>
        <taxon>Ecdysozoa</taxon>
        <taxon>Nematoda</taxon>
        <taxon>Chromadorea</taxon>
        <taxon>Rhabditida</taxon>
        <taxon>Tylenchina</taxon>
        <taxon>Panagrolaimomorpha</taxon>
        <taxon>Strongyloidoidea</taxon>
        <taxon>Steinernematidae</taxon>
        <taxon>Steinernema</taxon>
    </lineage>
</organism>
<dbReference type="EMBL" id="AZBU02000011">
    <property type="protein sequence ID" value="TKR61121.1"/>
    <property type="molecule type" value="Genomic_DNA"/>
</dbReference>
<name>A0A4U5LXY7_STECR</name>
<comment type="caution">
    <text evidence="1">The sequence shown here is derived from an EMBL/GenBank/DDBJ whole genome shotgun (WGS) entry which is preliminary data.</text>
</comment>
<reference evidence="1 2" key="2">
    <citation type="journal article" date="2019" name="G3 (Bethesda)">
        <title>Hybrid Assembly of the Genome of the Entomopathogenic Nematode Steinernema carpocapsae Identifies the X-Chromosome.</title>
        <authorList>
            <person name="Serra L."/>
            <person name="Macchietto M."/>
            <person name="Macias-Munoz A."/>
            <person name="McGill C.J."/>
            <person name="Rodriguez I.M."/>
            <person name="Rodriguez B."/>
            <person name="Murad R."/>
            <person name="Mortazavi A."/>
        </authorList>
    </citation>
    <scope>NUCLEOTIDE SEQUENCE [LARGE SCALE GENOMIC DNA]</scope>
    <source>
        <strain evidence="1 2">ALL</strain>
    </source>
</reference>
<evidence type="ECO:0000313" key="1">
    <source>
        <dbReference type="EMBL" id="TKR61121.1"/>
    </source>
</evidence>
<dbReference type="AlphaFoldDB" id="A0A4U5LXY7"/>
<keyword evidence="2" id="KW-1185">Reference proteome</keyword>